<evidence type="ECO:0000256" key="3">
    <source>
        <dbReference type="ARBA" id="ARBA00022679"/>
    </source>
</evidence>
<comment type="subcellular location">
    <subcellularLocation>
        <location evidence="7">Cell membrane</location>
        <topology evidence="7">Multi-pass membrane protein</topology>
    </subcellularLocation>
</comment>
<name>A0ABU7TP47_9HYPH</name>
<feature type="transmembrane region" description="Helical" evidence="7">
    <location>
        <begin position="105"/>
        <end position="122"/>
    </location>
</feature>
<comment type="function">
    <text evidence="7">Catalyzes the transfer of the diacylglyceryl group from phosphatidylglycerol to the sulfhydryl group of the N-terminal cysteine of a prolipoprotein, the first step in the formation of mature lipoproteins.</text>
</comment>
<evidence type="ECO:0000256" key="2">
    <source>
        <dbReference type="ARBA" id="ARBA00022475"/>
    </source>
</evidence>
<dbReference type="EC" id="2.5.1.145" evidence="7"/>
<gene>
    <name evidence="7" type="primary">lgt</name>
    <name evidence="8" type="ORF">MOTC310_12625</name>
</gene>
<evidence type="ECO:0000256" key="5">
    <source>
        <dbReference type="ARBA" id="ARBA00022989"/>
    </source>
</evidence>
<evidence type="ECO:0000256" key="4">
    <source>
        <dbReference type="ARBA" id="ARBA00022692"/>
    </source>
</evidence>
<dbReference type="PANTHER" id="PTHR30589">
    <property type="entry name" value="PROLIPOPROTEIN DIACYLGLYCERYL TRANSFERASE"/>
    <property type="match status" value="1"/>
</dbReference>
<keyword evidence="2 7" id="KW-1003">Cell membrane</keyword>
<feature type="transmembrane region" description="Helical" evidence="7">
    <location>
        <begin position="252"/>
        <end position="273"/>
    </location>
</feature>
<dbReference type="Proteomes" id="UP001355206">
    <property type="component" value="Unassembled WGS sequence"/>
</dbReference>
<comment type="pathway">
    <text evidence="7">Protein modification; lipoprotein biosynthesis (diacylglyceryl transfer).</text>
</comment>
<accession>A0ABU7TP47</accession>
<dbReference type="PANTHER" id="PTHR30589:SF0">
    <property type="entry name" value="PHOSPHATIDYLGLYCEROL--PROLIPOPROTEIN DIACYLGLYCERYL TRANSFERASE"/>
    <property type="match status" value="1"/>
</dbReference>
<evidence type="ECO:0000256" key="7">
    <source>
        <dbReference type="HAMAP-Rule" id="MF_01147"/>
    </source>
</evidence>
<proteinExistence type="inferred from homology"/>
<feature type="transmembrane region" description="Helical" evidence="7">
    <location>
        <begin position="182"/>
        <end position="200"/>
    </location>
</feature>
<evidence type="ECO:0000313" key="9">
    <source>
        <dbReference type="Proteomes" id="UP001355206"/>
    </source>
</evidence>
<dbReference type="PROSITE" id="PS01311">
    <property type="entry name" value="LGT"/>
    <property type="match status" value="1"/>
</dbReference>
<comment type="similarity">
    <text evidence="1 7">Belongs to the Lgt family.</text>
</comment>
<evidence type="ECO:0000256" key="6">
    <source>
        <dbReference type="ARBA" id="ARBA00023136"/>
    </source>
</evidence>
<organism evidence="8 9">
    <name type="scientific">Methylobacterium oryzae</name>
    <dbReference type="NCBI Taxonomy" id="334852"/>
    <lineage>
        <taxon>Bacteria</taxon>
        <taxon>Pseudomonadati</taxon>
        <taxon>Pseudomonadota</taxon>
        <taxon>Alphaproteobacteria</taxon>
        <taxon>Hyphomicrobiales</taxon>
        <taxon>Methylobacteriaceae</taxon>
        <taxon>Methylobacterium</taxon>
    </lineage>
</organism>
<dbReference type="Pfam" id="PF01790">
    <property type="entry name" value="LGT"/>
    <property type="match status" value="1"/>
</dbReference>
<keyword evidence="3 7" id="KW-0808">Transferase</keyword>
<dbReference type="EMBL" id="MLCA01000006">
    <property type="protein sequence ID" value="MEE7491261.1"/>
    <property type="molecule type" value="Genomic_DNA"/>
</dbReference>
<keyword evidence="9" id="KW-1185">Reference proteome</keyword>
<reference evidence="8 9" key="1">
    <citation type="journal article" date="2012" name="Genet. Mol. Biol.">
        <title>Analysis of 16S rRNA and mxaF genes revealing insights into Methylobacterium niche-specific plant association.</title>
        <authorList>
            <person name="Dourado M.N."/>
            <person name="Andreote F.D."/>
            <person name="Dini-Andreote F."/>
            <person name="Conti R."/>
            <person name="Araujo J.M."/>
            <person name="Araujo W.L."/>
        </authorList>
    </citation>
    <scope>NUCLEOTIDE SEQUENCE [LARGE SCALE GENOMIC DNA]</scope>
    <source>
        <strain evidence="8 9">TC3-10</strain>
    </source>
</reference>
<dbReference type="HAMAP" id="MF_01147">
    <property type="entry name" value="Lgt"/>
    <property type="match status" value="1"/>
</dbReference>
<comment type="caution">
    <text evidence="8">The sequence shown here is derived from an EMBL/GenBank/DDBJ whole genome shotgun (WGS) entry which is preliminary data.</text>
</comment>
<dbReference type="GO" id="GO:0016740">
    <property type="term" value="F:transferase activity"/>
    <property type="evidence" value="ECO:0007669"/>
    <property type="project" value="UniProtKB-KW"/>
</dbReference>
<sequence>MPLLALPFPAIDPVAIAIGPITIKWYALAYIAGLIGGWYYARRLVMADSLWGVVKRPQVVDIDDLVVWVALGVVLGGRIGYVLFYNLPMYIADPWEILAIRNGGMSFHGGFIGAILAFVLFARGKGLNAYTLLDIGAVVVPIGLFFGRIANFVNGELWGRAAPDFPYAIVFPSGGPLPRHPSQLYEAATEGLLLFILMAISVRRFGFRKPGLLGGIFVLGYALARTFCEFFREPDRQLGFLFGDHLGPMGGGVTMGMLLCVPMMIVGLTYIVLAATGRTRPRHPVETPAAEAARKAAVEA</sequence>
<feature type="binding site" evidence="7">
    <location>
        <position position="148"/>
    </location>
    <ligand>
        <name>a 1,2-diacyl-sn-glycero-3-phospho-(1'-sn-glycerol)</name>
        <dbReference type="ChEBI" id="CHEBI:64716"/>
    </ligand>
</feature>
<evidence type="ECO:0000256" key="1">
    <source>
        <dbReference type="ARBA" id="ARBA00007150"/>
    </source>
</evidence>
<dbReference type="RefSeq" id="WP_331302015.1">
    <property type="nucleotide sequence ID" value="NZ_MLCA01000006.1"/>
</dbReference>
<feature type="transmembrane region" description="Helical" evidence="7">
    <location>
        <begin position="212"/>
        <end position="232"/>
    </location>
</feature>
<keyword evidence="4 7" id="KW-0812">Transmembrane</keyword>
<protein>
    <recommendedName>
        <fullName evidence="7">Phosphatidylglycerol--prolipoprotein diacylglyceryl transferase</fullName>
        <ecNumber evidence="7">2.5.1.145</ecNumber>
    </recommendedName>
</protein>
<keyword evidence="5 7" id="KW-1133">Transmembrane helix</keyword>
<feature type="transmembrane region" description="Helical" evidence="7">
    <location>
        <begin position="65"/>
        <end position="85"/>
    </location>
</feature>
<comment type="catalytic activity">
    <reaction evidence="7">
        <text>L-cysteinyl-[prolipoprotein] + a 1,2-diacyl-sn-glycero-3-phospho-(1'-sn-glycerol) = an S-1,2-diacyl-sn-glyceryl-L-cysteinyl-[prolipoprotein] + sn-glycerol 1-phosphate + H(+)</text>
        <dbReference type="Rhea" id="RHEA:56712"/>
        <dbReference type="Rhea" id="RHEA-COMP:14679"/>
        <dbReference type="Rhea" id="RHEA-COMP:14680"/>
        <dbReference type="ChEBI" id="CHEBI:15378"/>
        <dbReference type="ChEBI" id="CHEBI:29950"/>
        <dbReference type="ChEBI" id="CHEBI:57685"/>
        <dbReference type="ChEBI" id="CHEBI:64716"/>
        <dbReference type="ChEBI" id="CHEBI:140658"/>
        <dbReference type="EC" id="2.5.1.145"/>
    </reaction>
</comment>
<feature type="transmembrane region" description="Helical" evidence="7">
    <location>
        <begin position="129"/>
        <end position="150"/>
    </location>
</feature>
<dbReference type="InterPro" id="IPR001640">
    <property type="entry name" value="Lgt"/>
</dbReference>
<keyword evidence="6 7" id="KW-0472">Membrane</keyword>
<evidence type="ECO:0000313" key="8">
    <source>
        <dbReference type="EMBL" id="MEE7491261.1"/>
    </source>
</evidence>
<dbReference type="NCBIfam" id="TIGR00544">
    <property type="entry name" value="lgt"/>
    <property type="match status" value="1"/>
</dbReference>